<feature type="domain" description="Calcineurin-like phosphoesterase" evidence="1">
    <location>
        <begin position="132"/>
        <end position="313"/>
    </location>
</feature>
<dbReference type="Gene3D" id="3.60.21.10">
    <property type="match status" value="1"/>
</dbReference>
<gene>
    <name evidence="2" type="ORF">C4K68_08590</name>
</gene>
<evidence type="ECO:0000313" key="2">
    <source>
        <dbReference type="EMBL" id="PPC77828.1"/>
    </source>
</evidence>
<proteinExistence type="predicted"/>
<comment type="caution">
    <text evidence="2">The sequence shown here is derived from an EMBL/GenBank/DDBJ whole genome shotgun (WGS) entry which is preliminary data.</text>
</comment>
<reference evidence="2 3" key="1">
    <citation type="submission" date="2018-02" db="EMBL/GenBank/DDBJ databases">
        <title>novel marine gammaproteobacteria from coastal saline agro ecosystem.</title>
        <authorList>
            <person name="Krishnan R."/>
            <person name="Ramesh Kumar N."/>
        </authorList>
    </citation>
    <scope>NUCLEOTIDE SEQUENCE [LARGE SCALE GENOMIC DNA]</scope>
    <source>
        <strain evidence="2 3">228</strain>
    </source>
</reference>
<dbReference type="GO" id="GO:0016787">
    <property type="term" value="F:hydrolase activity"/>
    <property type="evidence" value="ECO:0007669"/>
    <property type="project" value="InterPro"/>
</dbReference>
<organism evidence="2 3">
    <name type="scientific">Proteobacteria bacterium 228</name>
    <dbReference type="NCBI Taxonomy" id="2083153"/>
    <lineage>
        <taxon>Bacteria</taxon>
        <taxon>Pseudomonadati</taxon>
        <taxon>Pseudomonadota</taxon>
    </lineage>
</organism>
<sequence>MQLQEWQNRIQSALGTIKDDAHRTRVLELIRQSHQQALDIVQSGSTRANSIPWEFVHGLALLDKSAGQDLLPTDSSQFPTRLMDDGTLLGCRKWELLDPKWAEALVQWLEHIWHRHDFITTPASIALPAQVNIAIAGDWGTGDYIAQRVATAMNQLGADVTIHLGDVYYAGVGSDEDNDFSRWPAGHLGQFTLNSNHEMYNGAFGYFTELSQRFPLQKGCSYFSLYNDHWLIIGLDSAYDAKTDNLYMDGALNDSQCQWLSQLATSHAGKRLLLLSHHQGFSMDGSQQTGLYKQVVKALGRVPDYWYWGHLHNVICYAEQQGLKARCIGHGAIPYGRASLLDNKPTVLWQETESASDDGYPLRILNGYLQLQLDGEHIAERLYDERGRLRWGTAD</sequence>
<evidence type="ECO:0000259" key="1">
    <source>
        <dbReference type="Pfam" id="PF00149"/>
    </source>
</evidence>
<dbReference type="EMBL" id="PRLP01000025">
    <property type="protein sequence ID" value="PPC77828.1"/>
    <property type="molecule type" value="Genomic_DNA"/>
</dbReference>
<protein>
    <submittedName>
        <fullName evidence="2">Metallophosphoesterase</fullName>
    </submittedName>
</protein>
<accession>A0A2S5KSV2</accession>
<dbReference type="SUPFAM" id="SSF56300">
    <property type="entry name" value="Metallo-dependent phosphatases"/>
    <property type="match status" value="1"/>
</dbReference>
<dbReference type="Pfam" id="PF00149">
    <property type="entry name" value="Metallophos"/>
    <property type="match status" value="1"/>
</dbReference>
<name>A0A2S5KSV2_9PROT</name>
<dbReference type="OrthoDB" id="606379at2"/>
<dbReference type="AlphaFoldDB" id="A0A2S5KSV2"/>
<dbReference type="InterPro" id="IPR029052">
    <property type="entry name" value="Metallo-depent_PP-like"/>
</dbReference>
<dbReference type="InterPro" id="IPR004843">
    <property type="entry name" value="Calcineurin-like_PHP"/>
</dbReference>
<dbReference type="Proteomes" id="UP000238196">
    <property type="component" value="Unassembled WGS sequence"/>
</dbReference>
<evidence type="ECO:0000313" key="3">
    <source>
        <dbReference type="Proteomes" id="UP000238196"/>
    </source>
</evidence>